<gene>
    <name evidence="1" type="ORF">EGI31_14990</name>
</gene>
<dbReference type="SUPFAM" id="SSF51161">
    <property type="entry name" value="Trimeric LpxA-like enzymes"/>
    <property type="match status" value="1"/>
</dbReference>
<comment type="caution">
    <text evidence="1">The sequence shown here is derived from an EMBL/GenBank/DDBJ whole genome shotgun (WGS) entry which is preliminary data.</text>
</comment>
<dbReference type="Proteomes" id="UP001204144">
    <property type="component" value="Unassembled WGS sequence"/>
</dbReference>
<sequence>NARIGAGSVVIEDVKEEATVFGNPAVAVGK</sequence>
<evidence type="ECO:0000313" key="1">
    <source>
        <dbReference type="EMBL" id="MCP9764250.1"/>
    </source>
</evidence>
<protein>
    <submittedName>
        <fullName evidence="1">Acetyltransferase</fullName>
    </submittedName>
</protein>
<keyword evidence="2" id="KW-1185">Reference proteome</keyword>
<dbReference type="InterPro" id="IPR011004">
    <property type="entry name" value="Trimer_LpxA-like_sf"/>
</dbReference>
<proteinExistence type="predicted"/>
<dbReference type="Gene3D" id="2.160.10.10">
    <property type="entry name" value="Hexapeptide repeat proteins"/>
    <property type="match status" value="1"/>
</dbReference>
<dbReference type="AlphaFoldDB" id="A0AAE3H755"/>
<organism evidence="1 2">
    <name type="scientific">Lacihabitans soyangensis</name>
    <dbReference type="NCBI Taxonomy" id="869394"/>
    <lineage>
        <taxon>Bacteria</taxon>
        <taxon>Pseudomonadati</taxon>
        <taxon>Bacteroidota</taxon>
        <taxon>Cytophagia</taxon>
        <taxon>Cytophagales</taxon>
        <taxon>Leadbetterellaceae</taxon>
        <taxon>Lacihabitans</taxon>
    </lineage>
</organism>
<accession>A0AAE3H755</accession>
<feature type="non-terminal residue" evidence="1">
    <location>
        <position position="1"/>
    </location>
</feature>
<name>A0AAE3H755_9BACT</name>
<reference evidence="1 2" key="1">
    <citation type="submission" date="2018-11" db="EMBL/GenBank/DDBJ databases">
        <title>Novel bacteria species description.</title>
        <authorList>
            <person name="Han J.-H."/>
        </authorList>
    </citation>
    <scope>NUCLEOTIDE SEQUENCE [LARGE SCALE GENOMIC DNA]</scope>
    <source>
        <strain evidence="1 2">KCTC23259</strain>
    </source>
</reference>
<evidence type="ECO:0000313" key="2">
    <source>
        <dbReference type="Proteomes" id="UP001204144"/>
    </source>
</evidence>
<dbReference type="EMBL" id="RJUF01000126">
    <property type="protein sequence ID" value="MCP9764250.1"/>
    <property type="molecule type" value="Genomic_DNA"/>
</dbReference>